<keyword evidence="1" id="KW-0472">Membrane</keyword>
<evidence type="ECO:0000313" key="3">
    <source>
        <dbReference type="Proteomes" id="UP000006622"/>
    </source>
</evidence>
<dbReference type="Gene3D" id="3.60.15.10">
    <property type="entry name" value="Ribonuclease Z/Hydroxyacylglutathione hydrolase-like"/>
    <property type="match status" value="1"/>
</dbReference>
<dbReference type="PANTHER" id="PTHR30619:SF7">
    <property type="entry name" value="BETA-LACTAMASE DOMAIN PROTEIN"/>
    <property type="match status" value="1"/>
</dbReference>
<dbReference type="InterPro" id="IPR036866">
    <property type="entry name" value="RibonucZ/Hydroxyglut_hydro"/>
</dbReference>
<dbReference type="Proteomes" id="UP000006622">
    <property type="component" value="Chromosome"/>
</dbReference>
<gene>
    <name evidence="2" type="ordered locus">Mzhil_0551</name>
</gene>
<protein>
    <recommendedName>
        <fullName evidence="4">Beta-lactamase domain protein</fullName>
    </recommendedName>
</protein>
<dbReference type="HOGENOM" id="CLU_010363_0_3_2"/>
<proteinExistence type="predicted"/>
<dbReference type="EMBL" id="CP002101">
    <property type="protein sequence ID" value="AEH60421.1"/>
    <property type="molecule type" value="Genomic_DNA"/>
</dbReference>
<dbReference type="GeneID" id="10822160"/>
<dbReference type="PANTHER" id="PTHR30619">
    <property type="entry name" value="DNA INTERNALIZATION/COMPETENCE PROTEIN COMEC/REC2"/>
    <property type="match status" value="1"/>
</dbReference>
<dbReference type="STRING" id="679901.Mzhil_0551"/>
<evidence type="ECO:0000313" key="2">
    <source>
        <dbReference type="EMBL" id="AEH60421.1"/>
    </source>
</evidence>
<dbReference type="SUPFAM" id="SSF56281">
    <property type="entry name" value="Metallo-hydrolase/oxidoreductase"/>
    <property type="match status" value="1"/>
</dbReference>
<dbReference type="CDD" id="cd07731">
    <property type="entry name" value="ComA-like_MBL-fold"/>
    <property type="match status" value="1"/>
</dbReference>
<dbReference type="AlphaFoldDB" id="F7XQ59"/>
<keyword evidence="1" id="KW-0812">Transmembrane</keyword>
<feature type="transmembrane region" description="Helical" evidence="1">
    <location>
        <begin position="6"/>
        <end position="27"/>
    </location>
</feature>
<dbReference type="OrthoDB" id="3327at2157"/>
<sequence length="304" mass="34434">MNANILIVFISTFVVAILVVSVAGYMYEPHDMRPIPPEEVIDYNDTNLKVHFIDAGLGNAVLISIQNKNMLIDAGENRLGTNIIPYLYMNDITKLDYMIATNQEKEHIGGMIGILSKLLVEQYMDNGNSDTTESYETLMHMLEVTNTNTTVIKKGDIIDFHPDVVVEILNPDDLTGDIARDSVIIKMTYNEISFLFMGNADFETEKELLDSGYDLDVDFLKVGQYGSKNACCKPFLDAVNSRYSIIQEGPHEEYISPHPHTLDRLRQTNSVILRNDFHGHIVITADGKNYDIFTQNVFDHRLFN</sequence>
<keyword evidence="1" id="KW-1133">Transmembrane helix</keyword>
<evidence type="ECO:0000256" key="1">
    <source>
        <dbReference type="SAM" id="Phobius"/>
    </source>
</evidence>
<organism evidence="2 3">
    <name type="scientific">Methanosalsum zhilinae (strain DSM 4017 / NBRC 107636 / OCM 62 / WeN5)</name>
    <name type="common">Methanohalophilus zhilinae</name>
    <dbReference type="NCBI Taxonomy" id="679901"/>
    <lineage>
        <taxon>Archaea</taxon>
        <taxon>Methanobacteriati</taxon>
        <taxon>Methanobacteriota</taxon>
        <taxon>Stenosarchaea group</taxon>
        <taxon>Methanomicrobia</taxon>
        <taxon>Methanosarcinales</taxon>
        <taxon>Methanosarcinaceae</taxon>
        <taxon>Methanosalsum</taxon>
    </lineage>
</organism>
<reference evidence="2 3" key="1">
    <citation type="submission" date="2010-07" db="EMBL/GenBank/DDBJ databases">
        <title>The complete genome of Methanosalsum zhilinae DSM 4017.</title>
        <authorList>
            <consortium name="US DOE Joint Genome Institute (JGI-PGF)"/>
            <person name="Lucas S."/>
            <person name="Copeland A."/>
            <person name="Lapidus A."/>
            <person name="Glavina del Rio T."/>
            <person name="Dalin E."/>
            <person name="Tice H."/>
            <person name="Bruce D."/>
            <person name="Goodwin L."/>
            <person name="Pitluck S."/>
            <person name="Kyrpides N."/>
            <person name="Mavromatis K."/>
            <person name="Ovchinnikova G."/>
            <person name="Daligault H."/>
            <person name="Detter J.C."/>
            <person name="Han C."/>
            <person name="Tapia R."/>
            <person name="Larimer F."/>
            <person name="Land M."/>
            <person name="Hauser L."/>
            <person name="Markowitz V."/>
            <person name="Cheng J.-F."/>
            <person name="Hugenholtz P."/>
            <person name="Woyke T."/>
            <person name="Wu D."/>
            <person name="Spring S."/>
            <person name="Schueler E."/>
            <person name="Brambilla E."/>
            <person name="Klenk H.-P."/>
            <person name="Eisen J.A."/>
        </authorList>
    </citation>
    <scope>NUCLEOTIDE SEQUENCE [LARGE SCALE GENOMIC DNA]</scope>
    <source>
        <strain evidence="3">DSM 4017 / NBRC 107636 / OCM 62 / WeN5</strain>
    </source>
</reference>
<keyword evidence="3" id="KW-1185">Reference proteome</keyword>
<dbReference type="InterPro" id="IPR052159">
    <property type="entry name" value="Competence_DNA_uptake"/>
</dbReference>
<accession>F7XQ59</accession>
<dbReference type="InterPro" id="IPR035681">
    <property type="entry name" value="ComA-like_MBL"/>
</dbReference>
<evidence type="ECO:0008006" key="4">
    <source>
        <dbReference type="Google" id="ProtNLM"/>
    </source>
</evidence>
<name>F7XQ59_METZD</name>
<dbReference type="KEGG" id="mzh:Mzhil_0551"/>
<dbReference type="RefSeq" id="WP_013897860.1">
    <property type="nucleotide sequence ID" value="NC_015676.1"/>
</dbReference>